<keyword evidence="3" id="KW-0732">Signal</keyword>
<dbReference type="PANTHER" id="PTHR46066:SF2">
    <property type="entry name" value="CHITINASE DOMAIN-CONTAINING PROTEIN 1"/>
    <property type="match status" value="1"/>
</dbReference>
<proteinExistence type="inferred from homology"/>
<dbReference type="PANTHER" id="PTHR46066">
    <property type="entry name" value="CHITINASE DOMAIN-CONTAINING PROTEIN 1 FAMILY MEMBER"/>
    <property type="match status" value="1"/>
</dbReference>
<dbReference type="Gene3D" id="3.20.20.80">
    <property type="entry name" value="Glycosidases"/>
    <property type="match status" value="1"/>
</dbReference>
<evidence type="ECO:0000313" key="5">
    <source>
        <dbReference type="EMBL" id="ORZ37303.1"/>
    </source>
</evidence>
<evidence type="ECO:0000256" key="2">
    <source>
        <dbReference type="ARBA" id="ARBA00040976"/>
    </source>
</evidence>
<dbReference type="GO" id="GO:0070492">
    <property type="term" value="F:oligosaccharide binding"/>
    <property type="evidence" value="ECO:0007669"/>
    <property type="project" value="TreeGrafter"/>
</dbReference>
<protein>
    <recommendedName>
        <fullName evidence="2">Chitinase domain-containing protein 1</fullName>
    </recommendedName>
</protein>
<dbReference type="GO" id="GO:0012505">
    <property type="term" value="C:endomembrane system"/>
    <property type="evidence" value="ECO:0007669"/>
    <property type="project" value="TreeGrafter"/>
</dbReference>
<dbReference type="Gene3D" id="3.10.50.10">
    <property type="match status" value="1"/>
</dbReference>
<evidence type="ECO:0000313" key="6">
    <source>
        <dbReference type="Proteomes" id="UP000193411"/>
    </source>
</evidence>
<sequence>MHPMHLHHRLAAAVLLVCLASTAAVVSSAVSRARVPILVYVTPWNAEGYVRTLTHAANLTHVSPTWHAIRPLPAAGSFEVTTQTDRNLTWLAAISADSGNLSTSDPTAHRPKVVPRVTLDADAWTQPDYIALVQGQQGHTGQQFVQVLVAACQAFGYDGFVLEVTALLDYLGPLLHRITSAFAKHNLTFILVAPPAPLPGDPLAPQLPKGLDPAVAASLGPASLVGVSLMTYDYSSHRGKVGPNAPLDWVDFNLNRLCPPTSSTCSPTILIGVHFFGMRATYSPTTHTPMSFDPILGRDLVSLSRASTAHVSWDAHAHERVLTLDEGATKVWYPSRRSLRARLRLCHARQACGFAVWEGGQGTDELWDALFSL</sequence>
<reference evidence="5 6" key="1">
    <citation type="submission" date="2016-07" db="EMBL/GenBank/DDBJ databases">
        <title>Pervasive Adenine N6-methylation of Active Genes in Fungi.</title>
        <authorList>
            <consortium name="DOE Joint Genome Institute"/>
            <person name="Mondo S.J."/>
            <person name="Dannebaum R.O."/>
            <person name="Kuo R.C."/>
            <person name="Labutti K."/>
            <person name="Haridas S."/>
            <person name="Kuo A."/>
            <person name="Salamov A."/>
            <person name="Ahrendt S.R."/>
            <person name="Lipzen A."/>
            <person name="Sullivan W."/>
            <person name="Andreopoulos W.B."/>
            <person name="Clum A."/>
            <person name="Lindquist E."/>
            <person name="Daum C."/>
            <person name="Ramamoorthy G.K."/>
            <person name="Gryganskyi A."/>
            <person name="Culley D."/>
            <person name="Magnuson J.K."/>
            <person name="James T.Y."/>
            <person name="O'Malley M.A."/>
            <person name="Stajich J.E."/>
            <person name="Spatafora J.W."/>
            <person name="Visel A."/>
            <person name="Grigoriev I.V."/>
        </authorList>
    </citation>
    <scope>NUCLEOTIDE SEQUENCE [LARGE SCALE GENOMIC DNA]</scope>
    <source>
        <strain evidence="5 6">PL171</strain>
    </source>
</reference>
<dbReference type="Proteomes" id="UP000193411">
    <property type="component" value="Unassembled WGS sequence"/>
</dbReference>
<evidence type="ECO:0000256" key="1">
    <source>
        <dbReference type="ARBA" id="ARBA00009336"/>
    </source>
</evidence>
<dbReference type="EMBL" id="MCFL01000013">
    <property type="protein sequence ID" value="ORZ37303.1"/>
    <property type="molecule type" value="Genomic_DNA"/>
</dbReference>
<organism evidence="5 6">
    <name type="scientific">Catenaria anguillulae PL171</name>
    <dbReference type="NCBI Taxonomy" id="765915"/>
    <lineage>
        <taxon>Eukaryota</taxon>
        <taxon>Fungi</taxon>
        <taxon>Fungi incertae sedis</taxon>
        <taxon>Blastocladiomycota</taxon>
        <taxon>Blastocladiomycetes</taxon>
        <taxon>Blastocladiales</taxon>
        <taxon>Catenariaceae</taxon>
        <taxon>Catenaria</taxon>
    </lineage>
</organism>
<gene>
    <name evidence="5" type="ORF">BCR44DRAFT_1498193</name>
</gene>
<dbReference type="GO" id="GO:0016787">
    <property type="term" value="F:hydrolase activity"/>
    <property type="evidence" value="ECO:0007669"/>
    <property type="project" value="UniProtKB-KW"/>
</dbReference>
<keyword evidence="5" id="KW-0378">Hydrolase</keyword>
<dbReference type="GO" id="GO:0005975">
    <property type="term" value="P:carbohydrate metabolic process"/>
    <property type="evidence" value="ECO:0007669"/>
    <property type="project" value="InterPro"/>
</dbReference>
<comment type="similarity">
    <text evidence="1">Belongs to the glycosyl hydrolase 18 family.</text>
</comment>
<accession>A0A1Y2HUD7</accession>
<dbReference type="STRING" id="765915.A0A1Y2HUD7"/>
<feature type="domain" description="GH18" evidence="4">
    <location>
        <begin position="35"/>
        <end position="373"/>
    </location>
</feature>
<dbReference type="SUPFAM" id="SSF51445">
    <property type="entry name" value="(Trans)glycosidases"/>
    <property type="match status" value="1"/>
</dbReference>
<dbReference type="InterPro" id="IPR017853">
    <property type="entry name" value="GH"/>
</dbReference>
<feature type="chain" id="PRO_5013299589" description="Chitinase domain-containing protein 1" evidence="3">
    <location>
        <begin position="25"/>
        <end position="373"/>
    </location>
</feature>
<name>A0A1Y2HUD7_9FUNG</name>
<comment type="caution">
    <text evidence="5">The sequence shown here is derived from an EMBL/GenBank/DDBJ whole genome shotgun (WGS) entry which is preliminary data.</text>
</comment>
<dbReference type="AlphaFoldDB" id="A0A1Y2HUD7"/>
<evidence type="ECO:0000256" key="3">
    <source>
        <dbReference type="SAM" id="SignalP"/>
    </source>
</evidence>
<evidence type="ECO:0000259" key="4">
    <source>
        <dbReference type="PROSITE" id="PS51910"/>
    </source>
</evidence>
<dbReference type="InterPro" id="IPR029070">
    <property type="entry name" value="Chitinase_insertion_sf"/>
</dbReference>
<keyword evidence="6" id="KW-1185">Reference proteome</keyword>
<dbReference type="PROSITE" id="PS51910">
    <property type="entry name" value="GH18_2"/>
    <property type="match status" value="1"/>
</dbReference>
<feature type="signal peptide" evidence="3">
    <location>
        <begin position="1"/>
        <end position="24"/>
    </location>
</feature>
<dbReference type="InterPro" id="IPR001223">
    <property type="entry name" value="Glyco_hydro18_cat"/>
</dbReference>
<dbReference type="OrthoDB" id="10254444at2759"/>